<name>A0A382XB21_9ZZZZ</name>
<organism evidence="1">
    <name type="scientific">marine metagenome</name>
    <dbReference type="NCBI Taxonomy" id="408172"/>
    <lineage>
        <taxon>unclassified sequences</taxon>
        <taxon>metagenomes</taxon>
        <taxon>ecological metagenomes</taxon>
    </lineage>
</organism>
<gene>
    <name evidence="1" type="ORF">METZ01_LOCUS421037</name>
</gene>
<sequence>MTSKTVQRLVFCQGKRLQRMSSTDGSSMSIRGSLALIHLDWKVLMDSGIQRS</sequence>
<accession>A0A382XB21</accession>
<protein>
    <submittedName>
        <fullName evidence="1">Uncharacterized protein</fullName>
    </submittedName>
</protein>
<dbReference type="AlphaFoldDB" id="A0A382XB21"/>
<reference evidence="1" key="1">
    <citation type="submission" date="2018-05" db="EMBL/GenBank/DDBJ databases">
        <authorList>
            <person name="Lanie J.A."/>
            <person name="Ng W.-L."/>
            <person name="Kazmierczak K.M."/>
            <person name="Andrzejewski T.M."/>
            <person name="Davidsen T.M."/>
            <person name="Wayne K.J."/>
            <person name="Tettelin H."/>
            <person name="Glass J.I."/>
            <person name="Rusch D."/>
            <person name="Podicherti R."/>
            <person name="Tsui H.-C.T."/>
            <person name="Winkler M.E."/>
        </authorList>
    </citation>
    <scope>NUCLEOTIDE SEQUENCE</scope>
</reference>
<evidence type="ECO:0000313" key="1">
    <source>
        <dbReference type="EMBL" id="SVD68183.1"/>
    </source>
</evidence>
<dbReference type="EMBL" id="UINC01166305">
    <property type="protein sequence ID" value="SVD68183.1"/>
    <property type="molecule type" value="Genomic_DNA"/>
</dbReference>
<proteinExistence type="predicted"/>